<dbReference type="AlphaFoldDB" id="N6TFT7"/>
<dbReference type="Gene3D" id="3.90.110.10">
    <property type="entry name" value="Lactate dehydrogenase/glycoside hydrolase, family 4, C-terminal"/>
    <property type="match status" value="1"/>
</dbReference>
<dbReference type="GO" id="GO:0019752">
    <property type="term" value="P:carboxylic acid metabolic process"/>
    <property type="evidence" value="ECO:0007669"/>
    <property type="project" value="InterPro"/>
</dbReference>
<dbReference type="EC" id="1.1.1.37" evidence="3"/>
<dbReference type="PANTHER" id="PTHR11540:SF16">
    <property type="entry name" value="MALATE DEHYDROGENASE, MITOCHONDRIAL"/>
    <property type="match status" value="1"/>
</dbReference>
<protein>
    <recommendedName>
        <fullName evidence="4">Malate dehydrogenase, mitochondrial</fullName>
        <ecNumber evidence="3">1.1.1.37</ecNumber>
    </recommendedName>
</protein>
<comment type="catalytic activity">
    <reaction evidence="8">
        <text>(S)-malate + NAD(+) = oxaloacetate + NADH + H(+)</text>
        <dbReference type="Rhea" id="RHEA:21432"/>
        <dbReference type="ChEBI" id="CHEBI:15378"/>
        <dbReference type="ChEBI" id="CHEBI:15589"/>
        <dbReference type="ChEBI" id="CHEBI:16452"/>
        <dbReference type="ChEBI" id="CHEBI:57540"/>
        <dbReference type="ChEBI" id="CHEBI:57945"/>
        <dbReference type="EC" id="1.1.1.37"/>
    </reaction>
</comment>
<comment type="similarity">
    <text evidence="1">Belongs to the LDH/MDH superfamily. MDH type 1 family.</text>
</comment>
<dbReference type="GO" id="GO:0005737">
    <property type="term" value="C:cytoplasm"/>
    <property type="evidence" value="ECO:0007669"/>
    <property type="project" value="TreeGrafter"/>
</dbReference>
<dbReference type="EMBL" id="KB740734">
    <property type="protein sequence ID" value="ENN79244.1"/>
    <property type="molecule type" value="Genomic_DNA"/>
</dbReference>
<organism evidence="9">
    <name type="scientific">Dendroctonus ponderosae</name>
    <name type="common">Mountain pine beetle</name>
    <dbReference type="NCBI Taxonomy" id="77166"/>
    <lineage>
        <taxon>Eukaryota</taxon>
        <taxon>Metazoa</taxon>
        <taxon>Ecdysozoa</taxon>
        <taxon>Arthropoda</taxon>
        <taxon>Hexapoda</taxon>
        <taxon>Insecta</taxon>
        <taxon>Pterygota</taxon>
        <taxon>Neoptera</taxon>
        <taxon>Endopterygota</taxon>
        <taxon>Coleoptera</taxon>
        <taxon>Polyphaga</taxon>
        <taxon>Cucujiformia</taxon>
        <taxon>Curculionidae</taxon>
        <taxon>Scolytinae</taxon>
        <taxon>Dendroctonus</taxon>
    </lineage>
</organism>
<sequence length="375" mass="40412">MCSRIARVSYIARRLLSETKTKKHTVAVIGAAGGIGQPLSLLLKLNPGIGELRLHDIVNIPDSRRIRLIKLTFLQAQTLKNSIHVLFNLNLGVAMDLSHIETASKVTHFTEKSSCAALKGGVDIIIVVAGLPRKPGMQRSDLFKANAQIIFDIAKNMAELSPEAILLIVTNPVNSVIPIACEVLKDAGKLCARRVIGVSTLDSVRAATFIAELTCCDPRDVTVPIIGGHSGNTILPLISKANPKVSIEGEKLMKLIKRIQEGGTEVVEAKAGKGSATLSTAYATSRLVFAILRAFGGESNIVECAYVKSDVHPELNYLATPLILGQNGVEKNLGIGKMSECEQKLFCELIPNLKKDIEDGEKFAKEALCNTKCEK</sequence>
<dbReference type="CDD" id="cd01337">
    <property type="entry name" value="MDH_glyoxysomal_mitochondrial"/>
    <property type="match status" value="1"/>
</dbReference>
<dbReference type="Pfam" id="PF00056">
    <property type="entry name" value="Ldh_1_N"/>
    <property type="match status" value="1"/>
</dbReference>
<dbReference type="PIRSF" id="PIRSF000102">
    <property type="entry name" value="Lac_mal_DH"/>
    <property type="match status" value="1"/>
</dbReference>
<keyword evidence="7" id="KW-0520">NAD</keyword>
<keyword evidence="5" id="KW-0816">Tricarboxylic acid cycle</keyword>
<dbReference type="Pfam" id="PF02866">
    <property type="entry name" value="Ldh_1_C"/>
    <property type="match status" value="1"/>
</dbReference>
<dbReference type="InterPro" id="IPR001557">
    <property type="entry name" value="L-lactate/malate_DH"/>
</dbReference>
<dbReference type="InterPro" id="IPR036291">
    <property type="entry name" value="NAD(P)-bd_dom_sf"/>
</dbReference>
<dbReference type="InterPro" id="IPR015955">
    <property type="entry name" value="Lactate_DH/Glyco_Ohase_4_C"/>
</dbReference>
<evidence type="ECO:0000256" key="1">
    <source>
        <dbReference type="ARBA" id="ARBA00008824"/>
    </source>
</evidence>
<dbReference type="Gene3D" id="3.40.50.720">
    <property type="entry name" value="NAD(P)-binding Rossmann-like Domain"/>
    <property type="match status" value="1"/>
</dbReference>
<dbReference type="NCBIfam" id="TIGR01772">
    <property type="entry name" value="MDH_euk_gproteo"/>
    <property type="match status" value="1"/>
</dbReference>
<evidence type="ECO:0000256" key="4">
    <source>
        <dbReference type="ARBA" id="ARBA00016075"/>
    </source>
</evidence>
<evidence type="ECO:0000313" key="9">
    <source>
        <dbReference type="EMBL" id="ENN79244.1"/>
    </source>
</evidence>
<gene>
    <name evidence="9" type="ORF">YQE_04280</name>
</gene>
<evidence type="ECO:0000256" key="2">
    <source>
        <dbReference type="ARBA" id="ARBA00011738"/>
    </source>
</evidence>
<dbReference type="InterPro" id="IPR001236">
    <property type="entry name" value="Lactate/malate_DH_N"/>
</dbReference>
<name>N6TFT7_DENPD</name>
<evidence type="ECO:0000256" key="7">
    <source>
        <dbReference type="ARBA" id="ARBA00023027"/>
    </source>
</evidence>
<accession>N6TFT7</accession>
<dbReference type="InterPro" id="IPR010097">
    <property type="entry name" value="Malate_DH_type1"/>
</dbReference>
<reference evidence="9" key="1">
    <citation type="journal article" date="2013" name="Genome Biol.">
        <title>Draft genome of the mountain pine beetle, Dendroctonus ponderosae Hopkins, a major forest pest.</title>
        <authorList>
            <person name="Keeling C.I."/>
            <person name="Yuen M.M."/>
            <person name="Liao N.Y."/>
            <person name="Docking T.R."/>
            <person name="Chan S.K."/>
            <person name="Taylor G.A."/>
            <person name="Palmquist D.L."/>
            <person name="Jackman S.D."/>
            <person name="Nguyen A."/>
            <person name="Li M."/>
            <person name="Henderson H."/>
            <person name="Janes J.K."/>
            <person name="Zhao Y."/>
            <person name="Pandoh P."/>
            <person name="Moore R."/>
            <person name="Sperling F.A."/>
            <person name="Huber D.P."/>
            <person name="Birol I."/>
            <person name="Jones S.J."/>
            <person name="Bohlmann J."/>
        </authorList>
    </citation>
    <scope>NUCLEOTIDE SEQUENCE</scope>
</reference>
<comment type="subunit">
    <text evidence="2">Homodimer.</text>
</comment>
<proteinExistence type="inferred from homology"/>
<dbReference type="OrthoDB" id="4069699at2759"/>
<feature type="non-terminal residue" evidence="9">
    <location>
        <position position="1"/>
    </location>
</feature>
<dbReference type="InterPro" id="IPR022383">
    <property type="entry name" value="Lactate/malate_DH_C"/>
</dbReference>
<evidence type="ECO:0000256" key="3">
    <source>
        <dbReference type="ARBA" id="ARBA00012995"/>
    </source>
</evidence>
<evidence type="ECO:0000256" key="8">
    <source>
        <dbReference type="ARBA" id="ARBA00048313"/>
    </source>
</evidence>
<dbReference type="SUPFAM" id="SSF56327">
    <property type="entry name" value="LDH C-terminal domain-like"/>
    <property type="match status" value="1"/>
</dbReference>
<dbReference type="HOGENOM" id="CLU_047181_1_0_1"/>
<dbReference type="GO" id="GO:0030060">
    <property type="term" value="F:L-malate dehydrogenase (NAD+) activity"/>
    <property type="evidence" value="ECO:0007669"/>
    <property type="project" value="UniProtKB-EC"/>
</dbReference>
<dbReference type="SUPFAM" id="SSF51735">
    <property type="entry name" value="NAD(P)-binding Rossmann-fold domains"/>
    <property type="match status" value="1"/>
</dbReference>
<dbReference type="FunFam" id="3.90.110.10:FF:000001">
    <property type="entry name" value="Malate dehydrogenase"/>
    <property type="match status" value="1"/>
</dbReference>
<dbReference type="GO" id="GO:0006099">
    <property type="term" value="P:tricarboxylic acid cycle"/>
    <property type="evidence" value="ECO:0007669"/>
    <property type="project" value="UniProtKB-KW"/>
</dbReference>
<keyword evidence="6" id="KW-0560">Oxidoreductase</keyword>
<dbReference type="PANTHER" id="PTHR11540">
    <property type="entry name" value="MALATE AND LACTATE DEHYDROGENASE"/>
    <property type="match status" value="1"/>
</dbReference>
<evidence type="ECO:0000256" key="5">
    <source>
        <dbReference type="ARBA" id="ARBA00022532"/>
    </source>
</evidence>
<evidence type="ECO:0000256" key="6">
    <source>
        <dbReference type="ARBA" id="ARBA00023002"/>
    </source>
</evidence>